<protein>
    <recommendedName>
        <fullName evidence="3">ASCH domain-containing protein</fullName>
    </recommendedName>
</protein>
<evidence type="ECO:0000313" key="1">
    <source>
        <dbReference type="EMBL" id="MCI0127522.1"/>
    </source>
</evidence>
<comment type="caution">
    <text evidence="1">The sequence shown here is derived from an EMBL/GenBank/DDBJ whole genome shotgun (WGS) entry which is preliminary data.</text>
</comment>
<dbReference type="RefSeq" id="WP_281735978.1">
    <property type="nucleotide sequence ID" value="NZ_JAKETQ010000001.1"/>
</dbReference>
<keyword evidence="2" id="KW-1185">Reference proteome</keyword>
<organism evidence="1 2">
    <name type="scientific">Paradevosia shaoguanensis</name>
    <dbReference type="NCBI Taxonomy" id="1335043"/>
    <lineage>
        <taxon>Bacteria</taxon>
        <taxon>Pseudomonadati</taxon>
        <taxon>Pseudomonadota</taxon>
        <taxon>Alphaproteobacteria</taxon>
        <taxon>Hyphomicrobiales</taxon>
        <taxon>Devosiaceae</taxon>
        <taxon>Paradevosia</taxon>
    </lineage>
</organism>
<evidence type="ECO:0008006" key="3">
    <source>
        <dbReference type="Google" id="ProtNLM"/>
    </source>
</evidence>
<evidence type="ECO:0000313" key="2">
    <source>
        <dbReference type="Proteomes" id="UP001156140"/>
    </source>
</evidence>
<sequence length="188" mass="20661">MLLKADLLARIKAGEVDTVFRRWKRSTVKAGGTLMTSAGLLAIDSIEPITLADVTLPDVKRAGFASLDEFHRWLDTMKDGDLCIIRLHYAGEDPRIALRNQRDLSPAELAQANAALDKLDGKSPWTRQALRLIATHPGRLAEDLAGEMAMEKAPFKSKVTKLKELGLTESLEVGYRLSPRGETVLAAK</sequence>
<dbReference type="Proteomes" id="UP001156140">
    <property type="component" value="Unassembled WGS sequence"/>
</dbReference>
<accession>A0AA41QMC6</accession>
<dbReference type="AlphaFoldDB" id="A0AA41QMC6"/>
<name>A0AA41QMC6_9HYPH</name>
<dbReference type="EMBL" id="JALAZD010000001">
    <property type="protein sequence ID" value="MCI0127522.1"/>
    <property type="molecule type" value="Genomic_DNA"/>
</dbReference>
<reference evidence="1" key="1">
    <citation type="submission" date="2022-03" db="EMBL/GenBank/DDBJ databases">
        <title>The complete genome sequence of a Methyloterrigena soli.</title>
        <authorList>
            <person name="Zi Z."/>
        </authorList>
    </citation>
    <scope>NUCLEOTIDE SEQUENCE</scope>
    <source>
        <strain evidence="1">M48</strain>
    </source>
</reference>
<gene>
    <name evidence="1" type="ORF">ML536_11875</name>
</gene>
<proteinExistence type="predicted"/>